<dbReference type="GO" id="GO:0055086">
    <property type="term" value="P:nucleobase-containing small molecule metabolic process"/>
    <property type="evidence" value="ECO:0007669"/>
    <property type="project" value="UniProtKB-ARBA"/>
</dbReference>
<evidence type="ECO:0000256" key="2">
    <source>
        <dbReference type="ARBA" id="ARBA00003949"/>
    </source>
</evidence>
<organism evidence="17">
    <name type="scientific">uncultured Anaerotruncus sp</name>
    <dbReference type="NCBI Taxonomy" id="905011"/>
    <lineage>
        <taxon>Bacteria</taxon>
        <taxon>Bacillati</taxon>
        <taxon>Bacillota</taxon>
        <taxon>Clostridia</taxon>
        <taxon>Eubacteriales</taxon>
        <taxon>Oscillospiraceae</taxon>
        <taxon>Anaerotruncus</taxon>
        <taxon>environmental samples</taxon>
    </lineage>
</organism>
<dbReference type="InterPro" id="IPR002125">
    <property type="entry name" value="CMP_dCMP_dom"/>
</dbReference>
<evidence type="ECO:0000256" key="1">
    <source>
        <dbReference type="ARBA" id="ARBA00001947"/>
    </source>
</evidence>
<dbReference type="InterPro" id="IPR016193">
    <property type="entry name" value="Cytidine_deaminase-like"/>
</dbReference>
<evidence type="ECO:0000256" key="8">
    <source>
        <dbReference type="ARBA" id="ARBA00022833"/>
    </source>
</evidence>
<evidence type="ECO:0000256" key="14">
    <source>
        <dbReference type="PIRSR" id="PIRSR606262-3"/>
    </source>
</evidence>
<evidence type="ECO:0000256" key="5">
    <source>
        <dbReference type="ARBA" id="ARBA00018266"/>
    </source>
</evidence>
<dbReference type="Pfam" id="PF00383">
    <property type="entry name" value="dCMP_cyt_deam_1"/>
    <property type="match status" value="1"/>
</dbReference>
<reference evidence="17" key="1">
    <citation type="submission" date="2015-09" db="EMBL/GenBank/DDBJ databases">
        <authorList>
            <consortium name="Pathogen Informatics"/>
        </authorList>
    </citation>
    <scope>NUCLEOTIDE SEQUENCE</scope>
    <source>
        <strain evidence="17">2789STDY5834896</strain>
    </source>
</reference>
<dbReference type="PANTHER" id="PTHR11644:SF2">
    <property type="entry name" value="CYTIDINE DEAMINASE"/>
    <property type="match status" value="1"/>
</dbReference>
<feature type="binding site" evidence="13">
    <location>
        <begin position="47"/>
        <end position="53"/>
    </location>
    <ligand>
        <name>substrate</name>
    </ligand>
</feature>
<evidence type="ECO:0000256" key="7">
    <source>
        <dbReference type="ARBA" id="ARBA00022801"/>
    </source>
</evidence>
<dbReference type="EMBL" id="FMHG01000001">
    <property type="protein sequence ID" value="SCJ67787.1"/>
    <property type="molecule type" value="Genomic_DNA"/>
</dbReference>
<evidence type="ECO:0000259" key="16">
    <source>
        <dbReference type="PROSITE" id="PS51747"/>
    </source>
</evidence>
<comment type="similarity">
    <text evidence="3 15">Belongs to the cytidine and deoxycytidylate deaminase family.</text>
</comment>
<evidence type="ECO:0000256" key="10">
    <source>
        <dbReference type="ARBA" id="ARBA00049252"/>
    </source>
</evidence>
<dbReference type="GO" id="GO:0004126">
    <property type="term" value="F:cytidine deaminase activity"/>
    <property type="evidence" value="ECO:0007669"/>
    <property type="project" value="UniProtKB-UniRule"/>
</dbReference>
<comment type="cofactor">
    <cofactor evidence="1 14 15">
        <name>Zn(2+)</name>
        <dbReference type="ChEBI" id="CHEBI:29105"/>
    </cofactor>
</comment>
<dbReference type="EC" id="3.5.4.5" evidence="4 15"/>
<keyword evidence="6 14" id="KW-0479">Metal-binding</keyword>
<proteinExistence type="inferred from homology"/>
<evidence type="ECO:0000256" key="13">
    <source>
        <dbReference type="PIRSR" id="PIRSR606262-2"/>
    </source>
</evidence>
<feature type="binding site" evidence="14">
    <location>
        <position position="92"/>
    </location>
    <ligand>
        <name>Zn(2+)</name>
        <dbReference type="ChEBI" id="CHEBI:29105"/>
        <note>catalytic</note>
    </ligand>
</feature>
<dbReference type="InterPro" id="IPR050202">
    <property type="entry name" value="Cyt/Deoxycyt_deaminase"/>
</dbReference>
<comment type="catalytic activity">
    <reaction evidence="11 15">
        <text>cytidine + H2O + H(+) = uridine + NH4(+)</text>
        <dbReference type="Rhea" id="RHEA:16069"/>
        <dbReference type="ChEBI" id="CHEBI:15377"/>
        <dbReference type="ChEBI" id="CHEBI:15378"/>
        <dbReference type="ChEBI" id="CHEBI:16704"/>
        <dbReference type="ChEBI" id="CHEBI:17562"/>
        <dbReference type="ChEBI" id="CHEBI:28938"/>
        <dbReference type="EC" id="3.5.4.5"/>
    </reaction>
</comment>
<dbReference type="Gene3D" id="3.40.140.10">
    <property type="entry name" value="Cytidine Deaminase, domain 2"/>
    <property type="match status" value="1"/>
</dbReference>
<dbReference type="InterPro" id="IPR006262">
    <property type="entry name" value="Cyt_deam_tetra"/>
</dbReference>
<keyword evidence="7 15" id="KW-0378">Hydrolase</keyword>
<gene>
    <name evidence="17" type="primary">cdd_1</name>
    <name evidence="17" type="ORF">SAMEA3545359_01385</name>
</gene>
<comment type="catalytic activity">
    <reaction evidence="10 15">
        <text>2'-deoxycytidine + H2O + H(+) = 2'-deoxyuridine + NH4(+)</text>
        <dbReference type="Rhea" id="RHEA:13433"/>
        <dbReference type="ChEBI" id="CHEBI:15377"/>
        <dbReference type="ChEBI" id="CHEBI:15378"/>
        <dbReference type="ChEBI" id="CHEBI:15698"/>
        <dbReference type="ChEBI" id="CHEBI:16450"/>
        <dbReference type="ChEBI" id="CHEBI:28938"/>
        <dbReference type="EC" id="3.5.4.5"/>
    </reaction>
</comment>
<feature type="binding site" evidence="14">
    <location>
        <position position="58"/>
    </location>
    <ligand>
        <name>Zn(2+)</name>
        <dbReference type="ChEBI" id="CHEBI:29105"/>
        <note>catalytic</note>
    </ligand>
</feature>
<feature type="active site" description="Proton donor" evidence="12">
    <location>
        <position position="60"/>
    </location>
</feature>
<dbReference type="GO" id="GO:0008270">
    <property type="term" value="F:zinc ion binding"/>
    <property type="evidence" value="ECO:0007669"/>
    <property type="project" value="UniProtKB-UniRule"/>
</dbReference>
<name>A0A1C6ID38_9FIRM</name>
<evidence type="ECO:0000313" key="17">
    <source>
        <dbReference type="EMBL" id="SCJ67787.1"/>
    </source>
</evidence>
<dbReference type="GO" id="GO:0072527">
    <property type="term" value="P:pyrimidine-containing compound metabolic process"/>
    <property type="evidence" value="ECO:0007669"/>
    <property type="project" value="UniProtKB-ARBA"/>
</dbReference>
<dbReference type="SUPFAM" id="SSF53927">
    <property type="entry name" value="Cytidine deaminase-like"/>
    <property type="match status" value="1"/>
</dbReference>
<feature type="domain" description="CMP/dCMP-type deaminase" evidence="16">
    <location>
        <begin position="6"/>
        <end position="135"/>
    </location>
</feature>
<protein>
    <recommendedName>
        <fullName evidence="5 15">Cytidine deaminase</fullName>
        <ecNumber evidence="4 15">3.5.4.5</ecNumber>
    </recommendedName>
    <alternativeName>
        <fullName evidence="9 15">Cytidine aminohydrolase</fullName>
    </alternativeName>
</protein>
<evidence type="ECO:0000256" key="11">
    <source>
        <dbReference type="ARBA" id="ARBA00049558"/>
    </source>
</evidence>
<keyword evidence="8 14" id="KW-0862">Zinc</keyword>
<feature type="binding site" evidence="14">
    <location>
        <position position="95"/>
    </location>
    <ligand>
        <name>Zn(2+)</name>
        <dbReference type="ChEBI" id="CHEBI:29105"/>
        <note>catalytic</note>
    </ligand>
</feature>
<evidence type="ECO:0000256" key="4">
    <source>
        <dbReference type="ARBA" id="ARBA00012783"/>
    </source>
</evidence>
<evidence type="ECO:0000256" key="9">
    <source>
        <dbReference type="ARBA" id="ARBA00032005"/>
    </source>
</evidence>
<dbReference type="NCBIfam" id="NF004064">
    <property type="entry name" value="PRK05578.1"/>
    <property type="match status" value="1"/>
</dbReference>
<dbReference type="CDD" id="cd01283">
    <property type="entry name" value="cytidine_deaminase"/>
    <property type="match status" value="1"/>
</dbReference>
<comment type="function">
    <text evidence="2 15">This enzyme scavenges exogenous and endogenous cytidine and 2'-deoxycytidine for UMP synthesis.</text>
</comment>
<dbReference type="AlphaFoldDB" id="A0A1C6ID38"/>
<evidence type="ECO:0000256" key="6">
    <source>
        <dbReference type="ARBA" id="ARBA00022723"/>
    </source>
</evidence>
<dbReference type="PROSITE" id="PS51747">
    <property type="entry name" value="CYT_DCMP_DEAMINASES_2"/>
    <property type="match status" value="1"/>
</dbReference>
<dbReference type="PANTHER" id="PTHR11644">
    <property type="entry name" value="CYTIDINE DEAMINASE"/>
    <property type="match status" value="1"/>
</dbReference>
<evidence type="ECO:0000256" key="15">
    <source>
        <dbReference type="RuleBase" id="RU364006"/>
    </source>
</evidence>
<dbReference type="NCBIfam" id="TIGR01354">
    <property type="entry name" value="cyt_deam_tetra"/>
    <property type="match status" value="1"/>
</dbReference>
<evidence type="ECO:0000256" key="3">
    <source>
        <dbReference type="ARBA" id="ARBA00006576"/>
    </source>
</evidence>
<evidence type="ECO:0000256" key="12">
    <source>
        <dbReference type="PIRSR" id="PIRSR606262-1"/>
    </source>
</evidence>
<accession>A0A1C6ID38</accession>
<sequence>MAISREQEEILIKKSIEAAPGAYVPYSDFHVGACVLGEDGNFYTGFNIENVSYGATTCGEQAAVISMLTNSSCRKIKALAVAAGNSCDSMPCGICRQFLCEFVESPEVPIYSVAMDGRYMVKPFSEVMPYAFMNFEKDGTDK</sequence>
<dbReference type="GO" id="GO:0005829">
    <property type="term" value="C:cytosol"/>
    <property type="evidence" value="ECO:0007669"/>
    <property type="project" value="TreeGrafter"/>
</dbReference>